<dbReference type="Proteomes" id="UP001305174">
    <property type="component" value="Segment"/>
</dbReference>
<name>A0AAX4G6H8_9CAUD</name>
<reference evidence="2" key="1">
    <citation type="submission" date="2024-05" db="EMBL/GenBank/DDBJ databases">
        <authorList>
            <person name="Tikunov A.Y."/>
            <person name="Morozova V.V."/>
            <person name="Kozlova Y.N."/>
            <person name="Tikunova N.V."/>
            <person name="Babkin I.V."/>
        </authorList>
    </citation>
    <scope>NUCLEOTIDE SEQUENCE [LARGE SCALE GENOMIC DNA]</scope>
</reference>
<accession>A0AAX4G6H8</accession>
<dbReference type="NCBIfam" id="NF047581">
    <property type="entry name" value="gp105_phage_fam"/>
    <property type="match status" value="1"/>
</dbReference>
<proteinExistence type="predicted"/>
<protein>
    <submittedName>
        <fullName evidence="1">Tail tube protein</fullName>
    </submittedName>
</protein>
<dbReference type="Pfam" id="PF11681">
    <property type="entry name" value="Phage_Tube_PhiTE"/>
    <property type="match status" value="1"/>
</dbReference>
<dbReference type="InterPro" id="IPR021695">
    <property type="entry name" value="Phage_KPP10_Orf10"/>
</dbReference>
<keyword evidence="2" id="KW-1185">Reference proteome</keyword>
<dbReference type="EMBL" id="OR575930">
    <property type="protein sequence ID" value="WOZ57482.1"/>
    <property type="molecule type" value="Genomic_DNA"/>
</dbReference>
<evidence type="ECO:0000313" key="2">
    <source>
        <dbReference type="Proteomes" id="UP001305174"/>
    </source>
</evidence>
<sequence>MASTRISTYAPNQVTIVIAQDDWTHVVSGHSEDSIVTIERNAETFTLYTGADDVSTRVFNANTSGNITVALTQTSATNDVFSAIYERDRGTRNGLFSITVRDNSGRSEYFSEEAYIGVVPNSAFANSMQTREWVIHAPRLDHIIGGNSLVSDEDKATLSALGVDLGPRW</sequence>
<evidence type="ECO:0000313" key="1">
    <source>
        <dbReference type="EMBL" id="WOZ57482.1"/>
    </source>
</evidence>
<organism evidence="1 2">
    <name type="scientific">Pseudomonas phage vB_PseuGesM_254</name>
    <dbReference type="NCBI Taxonomy" id="3092638"/>
    <lineage>
        <taxon>Viruses</taxon>
        <taxon>Duplodnaviria</taxon>
        <taxon>Heunggongvirae</taxon>
        <taxon>Uroviricota</taxon>
        <taxon>Caudoviricetes</taxon>
        <taxon>Vandenendeviridae</taxon>
        <taxon>Chemalvirus</taxon>
        <taxon>Chemalvirus PseuGes254</taxon>
    </lineage>
</organism>